<protein>
    <submittedName>
        <fullName evidence="1">Uncharacterized protein</fullName>
    </submittedName>
</protein>
<accession>A0AC59YAJ2</accession>
<reference evidence="1" key="2">
    <citation type="submission" date="2025-03" db="EMBL/GenBank/DDBJ databases">
        <authorList>
            <consortium name="ELIXIR-Norway"/>
            <consortium name="Elixir Norway"/>
        </authorList>
    </citation>
    <scope>NUCLEOTIDE SEQUENCE</scope>
</reference>
<sequence>MHTRCLALSFIKISSQKGIWQGLLISFCTGFSHSVFSKEAPSVIMKSQQRQFEAFLEGHRVFSEAEESLLIEFNENSTSIRSRQHQNVEILNSHLESYLKVWEWRENTFY</sequence>
<reference evidence="1" key="1">
    <citation type="submission" date="2023-05" db="EMBL/GenBank/DDBJ databases">
        <authorList>
            <consortium name="ELIXIR-Norway"/>
        </authorList>
    </citation>
    <scope>NUCLEOTIDE SEQUENCE</scope>
</reference>
<organism evidence="1 2">
    <name type="scientific">Rangifer tarandus platyrhynchus</name>
    <name type="common">Svalbard reindeer</name>
    <dbReference type="NCBI Taxonomy" id="3082113"/>
    <lineage>
        <taxon>Eukaryota</taxon>
        <taxon>Metazoa</taxon>
        <taxon>Chordata</taxon>
        <taxon>Craniata</taxon>
        <taxon>Vertebrata</taxon>
        <taxon>Euteleostomi</taxon>
        <taxon>Mammalia</taxon>
        <taxon>Eutheria</taxon>
        <taxon>Laurasiatheria</taxon>
        <taxon>Artiodactyla</taxon>
        <taxon>Ruminantia</taxon>
        <taxon>Pecora</taxon>
        <taxon>Cervidae</taxon>
        <taxon>Odocoileinae</taxon>
        <taxon>Rangifer</taxon>
    </lineage>
</organism>
<dbReference type="EMBL" id="OX596095">
    <property type="protein sequence ID" value="CAM9529758.1"/>
    <property type="molecule type" value="Genomic_DNA"/>
</dbReference>
<name>A0AC59YAJ2_RANTA</name>
<evidence type="ECO:0000313" key="1">
    <source>
        <dbReference type="EMBL" id="CAM9529758.1"/>
    </source>
</evidence>
<dbReference type="Proteomes" id="UP001162501">
    <property type="component" value="Chromosome 11"/>
</dbReference>
<evidence type="ECO:0000313" key="2">
    <source>
        <dbReference type="Proteomes" id="UP001162501"/>
    </source>
</evidence>
<gene>
    <name evidence="1" type="ORF">MRATA1EN22A_LOCUS3826</name>
</gene>
<proteinExistence type="predicted"/>